<dbReference type="AlphaFoldDB" id="A0AAN8PXJ4"/>
<evidence type="ECO:0000313" key="2">
    <source>
        <dbReference type="EMBL" id="KAK6187513.1"/>
    </source>
</evidence>
<dbReference type="Proteomes" id="UP001347796">
    <property type="component" value="Unassembled WGS sequence"/>
</dbReference>
<reference evidence="2 3" key="1">
    <citation type="submission" date="2024-01" db="EMBL/GenBank/DDBJ databases">
        <title>The genome of the rayed Mediterranean limpet Patella caerulea (Linnaeus, 1758).</title>
        <authorList>
            <person name="Anh-Thu Weber A."/>
            <person name="Halstead-Nussloch G."/>
        </authorList>
    </citation>
    <scope>NUCLEOTIDE SEQUENCE [LARGE SCALE GENOMIC DNA]</scope>
    <source>
        <strain evidence="2">AATW-2023a</strain>
        <tissue evidence="2">Whole specimen</tissue>
    </source>
</reference>
<feature type="region of interest" description="Disordered" evidence="1">
    <location>
        <begin position="1"/>
        <end position="98"/>
    </location>
</feature>
<evidence type="ECO:0008006" key="4">
    <source>
        <dbReference type="Google" id="ProtNLM"/>
    </source>
</evidence>
<accession>A0AAN8PXJ4</accession>
<keyword evidence="3" id="KW-1185">Reference proteome</keyword>
<feature type="compositionally biased region" description="Polar residues" evidence="1">
    <location>
        <begin position="14"/>
        <end position="35"/>
    </location>
</feature>
<gene>
    <name evidence="2" type="ORF">SNE40_005519</name>
</gene>
<evidence type="ECO:0000313" key="3">
    <source>
        <dbReference type="Proteomes" id="UP001347796"/>
    </source>
</evidence>
<feature type="compositionally biased region" description="Low complexity" evidence="1">
    <location>
        <begin position="71"/>
        <end position="81"/>
    </location>
</feature>
<sequence>MNLNPESIHALQCKAQQTRGTHYRNQPSNPGYNSTSKRSKGYKKSNSSKSPNHKSSSHQTSLKSFHDRSLSSHSQDSSSHHCQYCGQSSSHPRVKCPASNKQSQKCRKFCHFARVCKSSQQTSSKIHTVGSAEELEFDNLFIGSIESTNQRD</sequence>
<evidence type="ECO:0000256" key="1">
    <source>
        <dbReference type="SAM" id="MobiDB-lite"/>
    </source>
</evidence>
<protein>
    <recommendedName>
        <fullName evidence="4">CCHC-type domain-containing protein</fullName>
    </recommendedName>
</protein>
<organism evidence="2 3">
    <name type="scientific">Patella caerulea</name>
    <name type="common">Rayed Mediterranean limpet</name>
    <dbReference type="NCBI Taxonomy" id="87958"/>
    <lineage>
        <taxon>Eukaryota</taxon>
        <taxon>Metazoa</taxon>
        <taxon>Spiralia</taxon>
        <taxon>Lophotrochozoa</taxon>
        <taxon>Mollusca</taxon>
        <taxon>Gastropoda</taxon>
        <taxon>Patellogastropoda</taxon>
        <taxon>Patelloidea</taxon>
        <taxon>Patellidae</taxon>
        <taxon>Patella</taxon>
    </lineage>
</organism>
<comment type="caution">
    <text evidence="2">The sequence shown here is derived from an EMBL/GenBank/DDBJ whole genome shotgun (WGS) entry which is preliminary data.</text>
</comment>
<proteinExistence type="predicted"/>
<dbReference type="EMBL" id="JAZGQO010000004">
    <property type="protein sequence ID" value="KAK6187513.1"/>
    <property type="molecule type" value="Genomic_DNA"/>
</dbReference>
<name>A0AAN8PXJ4_PATCE</name>